<accession>A0AAN7U4B5</accession>
<protein>
    <submittedName>
        <fullName evidence="2">Uncharacterized protein</fullName>
    </submittedName>
</protein>
<reference evidence="2 3" key="1">
    <citation type="submission" date="2023-10" db="EMBL/GenBank/DDBJ databases">
        <title>Draft genome sequence of Xylaria bambusicola isolate GMP-LS, the root and basal stem rot pathogen of sugarcane in Indonesia.</title>
        <authorList>
            <person name="Selvaraj P."/>
            <person name="Muralishankar V."/>
            <person name="Muruganantham S."/>
            <person name="Sp S."/>
            <person name="Haryani S."/>
            <person name="Lau K.J.X."/>
            <person name="Naqvi N.I."/>
        </authorList>
    </citation>
    <scope>NUCLEOTIDE SEQUENCE [LARGE SCALE GENOMIC DNA]</scope>
    <source>
        <strain evidence="2">GMP-LS</strain>
    </source>
</reference>
<dbReference type="Proteomes" id="UP001305414">
    <property type="component" value="Unassembled WGS sequence"/>
</dbReference>
<organism evidence="2 3">
    <name type="scientific">Xylaria bambusicola</name>
    <dbReference type="NCBI Taxonomy" id="326684"/>
    <lineage>
        <taxon>Eukaryota</taxon>
        <taxon>Fungi</taxon>
        <taxon>Dikarya</taxon>
        <taxon>Ascomycota</taxon>
        <taxon>Pezizomycotina</taxon>
        <taxon>Sordariomycetes</taxon>
        <taxon>Xylariomycetidae</taxon>
        <taxon>Xylariales</taxon>
        <taxon>Xylariaceae</taxon>
        <taxon>Xylaria</taxon>
    </lineage>
</organism>
<evidence type="ECO:0000313" key="2">
    <source>
        <dbReference type="EMBL" id="KAK5625260.1"/>
    </source>
</evidence>
<comment type="caution">
    <text evidence="2">The sequence shown here is derived from an EMBL/GenBank/DDBJ whole genome shotgun (WGS) entry which is preliminary data.</text>
</comment>
<name>A0AAN7U4B5_9PEZI</name>
<feature type="region of interest" description="Disordered" evidence="1">
    <location>
        <begin position="24"/>
        <end position="45"/>
    </location>
</feature>
<proteinExistence type="predicted"/>
<evidence type="ECO:0000313" key="3">
    <source>
        <dbReference type="Proteomes" id="UP001305414"/>
    </source>
</evidence>
<sequence length="142" mass="16080">MEYHSVDVDFAYRRYQDGAVAPQIRRSRPEDEGEFDDSRSQTAASQRRLFRPEMFDELLVWCSGSHIIRKDVEMLNFCSRYLRSAIAASLDLTWLCARPGLFDTSASRVTIGAVLRAGTSRAIAVLGLMVTKDVKEIFSHTT</sequence>
<evidence type="ECO:0000256" key="1">
    <source>
        <dbReference type="SAM" id="MobiDB-lite"/>
    </source>
</evidence>
<dbReference type="AlphaFoldDB" id="A0AAN7U4B5"/>
<gene>
    <name evidence="2" type="ORF">RRF57_000976</name>
</gene>
<dbReference type="EMBL" id="JAWHQM010000002">
    <property type="protein sequence ID" value="KAK5625260.1"/>
    <property type="molecule type" value="Genomic_DNA"/>
</dbReference>
<keyword evidence="3" id="KW-1185">Reference proteome</keyword>